<keyword evidence="1" id="KW-1133">Transmembrane helix</keyword>
<organism evidence="2 3">
    <name type="scientific">Symmachiella dynata</name>
    <dbReference type="NCBI Taxonomy" id="2527995"/>
    <lineage>
        <taxon>Bacteria</taxon>
        <taxon>Pseudomonadati</taxon>
        <taxon>Planctomycetota</taxon>
        <taxon>Planctomycetia</taxon>
        <taxon>Planctomycetales</taxon>
        <taxon>Planctomycetaceae</taxon>
        <taxon>Symmachiella</taxon>
    </lineage>
</organism>
<dbReference type="AlphaFoldDB" id="A0A517ZL85"/>
<dbReference type="InterPro" id="IPR032675">
    <property type="entry name" value="LRR_dom_sf"/>
</dbReference>
<sequence length="273" mass="30351">MLAVGQRWYWCLPIPGALPRLGWILAFGQYGESCYHWMQLTRFLPSPCHCGEMPRRDTPMTNRKRYSSVCYRLLFATLLICLGFFVLESWMQRSAIEKITAAGGQVTLRSSAPKFLRNFIDDRHLGRFNSIVEIRINSPSIGDTELAQILAHLDLSDMDTIDLSGTTIGDDTLANLSDCSSLKWLNLTATRVTNNGLRQLAHIEPLESISACSTDVTYEGSEAYDRQANKQFVVEVFCFGNANVPGRLDSVSSMTRQLDAAVGGDDSIVTIAP</sequence>
<reference evidence="2 3" key="1">
    <citation type="submission" date="2019-02" db="EMBL/GenBank/DDBJ databases">
        <title>Deep-cultivation of Planctomycetes and their phenomic and genomic characterization uncovers novel biology.</title>
        <authorList>
            <person name="Wiegand S."/>
            <person name="Jogler M."/>
            <person name="Boedeker C."/>
            <person name="Pinto D."/>
            <person name="Vollmers J."/>
            <person name="Rivas-Marin E."/>
            <person name="Kohn T."/>
            <person name="Peeters S.H."/>
            <person name="Heuer A."/>
            <person name="Rast P."/>
            <person name="Oberbeckmann S."/>
            <person name="Bunk B."/>
            <person name="Jeske O."/>
            <person name="Meyerdierks A."/>
            <person name="Storesund J.E."/>
            <person name="Kallscheuer N."/>
            <person name="Luecker S."/>
            <person name="Lage O.M."/>
            <person name="Pohl T."/>
            <person name="Merkel B.J."/>
            <person name="Hornburger P."/>
            <person name="Mueller R.-W."/>
            <person name="Bruemmer F."/>
            <person name="Labrenz M."/>
            <person name="Spormann A.M."/>
            <person name="Op den Camp H."/>
            <person name="Overmann J."/>
            <person name="Amann R."/>
            <person name="Jetten M.S.M."/>
            <person name="Mascher T."/>
            <person name="Medema M.H."/>
            <person name="Devos D.P."/>
            <person name="Kaster A.-K."/>
            <person name="Ovreas L."/>
            <person name="Rohde M."/>
            <person name="Galperin M.Y."/>
            <person name="Jogler C."/>
        </authorList>
    </citation>
    <scope>NUCLEOTIDE SEQUENCE [LARGE SCALE GENOMIC DNA]</scope>
    <source>
        <strain evidence="2 3">Mal52</strain>
    </source>
</reference>
<evidence type="ECO:0008006" key="4">
    <source>
        <dbReference type="Google" id="ProtNLM"/>
    </source>
</evidence>
<feature type="transmembrane region" description="Helical" evidence="1">
    <location>
        <begin position="69"/>
        <end position="87"/>
    </location>
</feature>
<evidence type="ECO:0000313" key="3">
    <source>
        <dbReference type="Proteomes" id="UP000319383"/>
    </source>
</evidence>
<dbReference type="SUPFAM" id="SSF52047">
    <property type="entry name" value="RNI-like"/>
    <property type="match status" value="1"/>
</dbReference>
<gene>
    <name evidence="2" type="ORF">Mal52_17260</name>
</gene>
<dbReference type="Gene3D" id="3.80.10.10">
    <property type="entry name" value="Ribonuclease Inhibitor"/>
    <property type="match status" value="1"/>
</dbReference>
<keyword evidence="1" id="KW-0472">Membrane</keyword>
<keyword evidence="3" id="KW-1185">Reference proteome</keyword>
<evidence type="ECO:0000256" key="1">
    <source>
        <dbReference type="SAM" id="Phobius"/>
    </source>
</evidence>
<protein>
    <recommendedName>
        <fullName evidence="4">Leucine Rich repeats (2 copies)</fullName>
    </recommendedName>
</protein>
<name>A0A517ZL85_9PLAN</name>
<dbReference type="KEGG" id="sdyn:Mal52_17260"/>
<dbReference type="EMBL" id="CP036276">
    <property type="protein sequence ID" value="QDU43254.1"/>
    <property type="molecule type" value="Genomic_DNA"/>
</dbReference>
<dbReference type="Proteomes" id="UP000319383">
    <property type="component" value="Chromosome"/>
</dbReference>
<evidence type="ECO:0000313" key="2">
    <source>
        <dbReference type="EMBL" id="QDU43254.1"/>
    </source>
</evidence>
<keyword evidence="1" id="KW-0812">Transmembrane</keyword>
<accession>A0A517ZL85</accession>
<proteinExistence type="predicted"/>